<proteinExistence type="inferred from homology"/>
<dbReference type="PIRSF" id="PIRSF005690">
    <property type="entry name" value="GerBA"/>
    <property type="match status" value="1"/>
</dbReference>
<evidence type="ECO:0000256" key="6">
    <source>
        <dbReference type="PIRNR" id="PIRNR005690"/>
    </source>
</evidence>
<reference evidence="7 8" key="1">
    <citation type="submission" date="2017-09" db="EMBL/GenBank/DDBJ databases">
        <title>Large-scale bioinformatics analysis of Bacillus genomes uncovers conserved roles of natural products in bacterial physiology.</title>
        <authorList>
            <consortium name="Agbiome Team Llc"/>
            <person name="Bleich R.M."/>
            <person name="Grubbs K.J."/>
            <person name="Santa Maria K.C."/>
            <person name="Allen S.E."/>
            <person name="Farag S."/>
            <person name="Shank E.A."/>
            <person name="Bowers A."/>
        </authorList>
    </citation>
    <scope>NUCLEOTIDE SEQUENCE [LARGE SCALE GENOMIC DNA]</scope>
    <source>
        <strain evidence="7 8">AFS044250</strain>
    </source>
</reference>
<gene>
    <name evidence="7" type="ORF">COF40_27460</name>
</gene>
<dbReference type="PANTHER" id="PTHR22550">
    <property type="entry name" value="SPORE GERMINATION PROTEIN"/>
    <property type="match status" value="1"/>
</dbReference>
<dbReference type="Pfam" id="PF03323">
    <property type="entry name" value="GerA"/>
    <property type="match status" value="1"/>
</dbReference>
<name>A0A2B5X8V5_9BACI</name>
<evidence type="ECO:0000256" key="5">
    <source>
        <dbReference type="ARBA" id="ARBA00023136"/>
    </source>
</evidence>
<dbReference type="RefSeq" id="WP_100064008.1">
    <property type="nucleotide sequence ID" value="NZ_NUSQ01000180.1"/>
</dbReference>
<evidence type="ECO:0000256" key="3">
    <source>
        <dbReference type="ARBA" id="ARBA00022692"/>
    </source>
</evidence>
<evidence type="ECO:0000256" key="1">
    <source>
        <dbReference type="ARBA" id="ARBA00004141"/>
    </source>
</evidence>
<dbReference type="InterPro" id="IPR004995">
    <property type="entry name" value="Spore_Ger"/>
</dbReference>
<dbReference type="EMBL" id="NUSQ01000180">
    <property type="protein sequence ID" value="PHD60614.1"/>
    <property type="molecule type" value="Genomic_DNA"/>
</dbReference>
<dbReference type="PANTHER" id="PTHR22550:SF5">
    <property type="entry name" value="LEUCINE ZIPPER PROTEIN 4"/>
    <property type="match status" value="1"/>
</dbReference>
<dbReference type="InterPro" id="IPR050768">
    <property type="entry name" value="UPF0353/GerABKA_families"/>
</dbReference>
<keyword evidence="3" id="KW-0812">Transmembrane</keyword>
<keyword evidence="4" id="KW-1133">Transmembrane helix</keyword>
<dbReference type="GO" id="GO:0009847">
    <property type="term" value="P:spore germination"/>
    <property type="evidence" value="ECO:0007669"/>
    <property type="project" value="UniProtKB-UniRule"/>
</dbReference>
<organism evidence="7 8">
    <name type="scientific">Bacillus toyonensis</name>
    <dbReference type="NCBI Taxonomy" id="155322"/>
    <lineage>
        <taxon>Bacteria</taxon>
        <taxon>Bacillati</taxon>
        <taxon>Bacillota</taxon>
        <taxon>Bacilli</taxon>
        <taxon>Bacillales</taxon>
        <taxon>Bacillaceae</taxon>
        <taxon>Bacillus</taxon>
        <taxon>Bacillus cereus group</taxon>
    </lineage>
</organism>
<comment type="subcellular location">
    <subcellularLocation>
        <location evidence="6">Cell membrane</location>
    </subcellularLocation>
    <subcellularLocation>
        <location evidence="1">Membrane</location>
        <topology evidence="1">Multi-pass membrane protein</topology>
    </subcellularLocation>
</comment>
<evidence type="ECO:0000256" key="2">
    <source>
        <dbReference type="ARBA" id="ARBA00005278"/>
    </source>
</evidence>
<evidence type="ECO:0000313" key="8">
    <source>
        <dbReference type="Proteomes" id="UP000225997"/>
    </source>
</evidence>
<comment type="similarity">
    <text evidence="2 6">Belongs to the GerABKA family.</text>
</comment>
<comment type="caution">
    <text evidence="7">The sequence shown here is derived from an EMBL/GenBank/DDBJ whole genome shotgun (WGS) entry which is preliminary data.</text>
</comment>
<accession>A0A2B5X8V5</accession>
<protein>
    <submittedName>
        <fullName evidence="7">Spore germination protein</fullName>
    </submittedName>
</protein>
<keyword evidence="5 6" id="KW-0472">Membrane</keyword>
<evidence type="ECO:0000256" key="4">
    <source>
        <dbReference type="ARBA" id="ARBA00022989"/>
    </source>
</evidence>
<dbReference type="Proteomes" id="UP000225997">
    <property type="component" value="Unassembled WGS sequence"/>
</dbReference>
<evidence type="ECO:0000313" key="7">
    <source>
        <dbReference type="EMBL" id="PHD60614.1"/>
    </source>
</evidence>
<sequence>MNNKKTKNRIIQPKSFPYQPPYATIEENTTYIKRSLNHTNDLKIIELPSQKETGVLLYLETVADADTIQKEIMNPLMEHTQDPIGTVLSTVKFQKTNDLNQVIPMLLKGISIIYIDKNTTFYLLNTVKTISRTPDEPINEKTIRGSHEGFIESIDTNLNLIRKRIENPQLTIKYSELGNETHTKIAIAYMNDLADPMSVQEIERRLQSISTDMIFSPGYLEDFIEDYPWSPFPHILYTERPDRVMAHLMEGRIALLAEGSADVIIVPITLFAFFQTPDDFNSRIWPGSLFRLLRFISFVIALILPATYVAVISYHFEMIPSEIIVLVKGSVEGIPFPPFIEAIIMAFMIELIREAGIRLPTPIGQTIGIVGGLIIGDAVVRAGLVSNIMLIVIALTAIASFTIPSYEMSSATRIISLPLMVAATCLGFAGITFGIMFLLAHLCKLESLGKPYFAPLAPLNFTGLKDSFLRFPIWKLNKRPKDIHPQKEYQQYSTRGWDDNNES</sequence>
<dbReference type="AlphaFoldDB" id="A0A2B5X8V5"/>
<dbReference type="GO" id="GO:0005886">
    <property type="term" value="C:plasma membrane"/>
    <property type="evidence" value="ECO:0007669"/>
    <property type="project" value="UniProtKB-SubCell"/>
</dbReference>